<gene>
    <name evidence="3" type="ORF">GGE06_007056</name>
</gene>
<evidence type="ECO:0000313" key="3">
    <source>
        <dbReference type="EMBL" id="MBB4986089.1"/>
    </source>
</evidence>
<feature type="chain" id="PRO_5030954038" description="Peptidase M10 metallopeptidase domain-containing protein" evidence="2">
    <location>
        <begin position="22"/>
        <end position="192"/>
    </location>
</feature>
<evidence type="ECO:0008006" key="5">
    <source>
        <dbReference type="Google" id="ProtNLM"/>
    </source>
</evidence>
<evidence type="ECO:0000256" key="2">
    <source>
        <dbReference type="SAM" id="SignalP"/>
    </source>
</evidence>
<proteinExistence type="predicted"/>
<feature type="compositionally biased region" description="Basic and acidic residues" evidence="1">
    <location>
        <begin position="29"/>
        <end position="42"/>
    </location>
</feature>
<sequence>MALAASSAAAVLLALPPPAHARPASATPHKCEGGESDSRGHSSVDGTELAWDDESKFDDARKHAIKAWTAGTLKQVKIKPDGATTYADLEWRDTSNVAGQWANTYGKWDPNTGTDYLWLNRAHLDAGKPFGNNEHRRRVAAHELGHALGFCHKDYGYGQYPSVMWADYGLIEGKDINGPTSNDVKAYHAPWG</sequence>
<organism evidence="3 4">
    <name type="scientific">Streptomyces nymphaeiformis</name>
    <dbReference type="NCBI Taxonomy" id="2663842"/>
    <lineage>
        <taxon>Bacteria</taxon>
        <taxon>Bacillati</taxon>
        <taxon>Actinomycetota</taxon>
        <taxon>Actinomycetes</taxon>
        <taxon>Kitasatosporales</taxon>
        <taxon>Streptomycetaceae</taxon>
        <taxon>Streptomyces</taxon>
    </lineage>
</organism>
<dbReference type="EMBL" id="JACHJY010000012">
    <property type="protein sequence ID" value="MBB4986089.1"/>
    <property type="molecule type" value="Genomic_DNA"/>
</dbReference>
<name>A0A7W7XEQ9_9ACTN</name>
<dbReference type="Gene3D" id="3.40.390.10">
    <property type="entry name" value="Collagenase (Catalytic Domain)"/>
    <property type="match status" value="1"/>
</dbReference>
<feature type="region of interest" description="Disordered" evidence="1">
    <location>
        <begin position="19"/>
        <end position="46"/>
    </location>
</feature>
<keyword evidence="2" id="KW-0732">Signal</keyword>
<accession>A0A7W7XEQ9</accession>
<dbReference type="Proteomes" id="UP000582643">
    <property type="component" value="Unassembled WGS sequence"/>
</dbReference>
<dbReference type="GO" id="GO:0008237">
    <property type="term" value="F:metallopeptidase activity"/>
    <property type="evidence" value="ECO:0007669"/>
    <property type="project" value="InterPro"/>
</dbReference>
<comment type="caution">
    <text evidence="3">The sequence shown here is derived from an EMBL/GenBank/DDBJ whole genome shotgun (WGS) entry which is preliminary data.</text>
</comment>
<dbReference type="InterPro" id="IPR024079">
    <property type="entry name" value="MetalloPept_cat_dom_sf"/>
</dbReference>
<evidence type="ECO:0000313" key="4">
    <source>
        <dbReference type="Proteomes" id="UP000582643"/>
    </source>
</evidence>
<protein>
    <recommendedName>
        <fullName evidence="5">Peptidase M10 metallopeptidase domain-containing protein</fullName>
    </recommendedName>
</protein>
<evidence type="ECO:0000256" key="1">
    <source>
        <dbReference type="SAM" id="MobiDB-lite"/>
    </source>
</evidence>
<dbReference type="RefSeq" id="WP_184932663.1">
    <property type="nucleotide sequence ID" value="NZ_JACHJY010000012.1"/>
</dbReference>
<keyword evidence="4" id="KW-1185">Reference proteome</keyword>
<dbReference type="AlphaFoldDB" id="A0A7W7XEQ9"/>
<feature type="signal peptide" evidence="2">
    <location>
        <begin position="1"/>
        <end position="21"/>
    </location>
</feature>
<dbReference type="SUPFAM" id="SSF55486">
    <property type="entry name" value="Metalloproteases ('zincins'), catalytic domain"/>
    <property type="match status" value="1"/>
</dbReference>
<reference evidence="3 4" key="1">
    <citation type="submission" date="2020-08" db="EMBL/GenBank/DDBJ databases">
        <title>Genomic Encyclopedia of Type Strains, Phase III (KMG-III): the genomes of soil and plant-associated and newly described type strains.</title>
        <authorList>
            <person name="Whitman W."/>
        </authorList>
    </citation>
    <scope>NUCLEOTIDE SEQUENCE [LARGE SCALE GENOMIC DNA]</scope>
    <source>
        <strain evidence="3 4">SFB5A</strain>
    </source>
</reference>